<organism evidence="9 10">
    <name type="scientific">Dioszegia hungarica</name>
    <dbReference type="NCBI Taxonomy" id="4972"/>
    <lineage>
        <taxon>Eukaryota</taxon>
        <taxon>Fungi</taxon>
        <taxon>Dikarya</taxon>
        <taxon>Basidiomycota</taxon>
        <taxon>Agaricomycotina</taxon>
        <taxon>Tremellomycetes</taxon>
        <taxon>Tremellales</taxon>
        <taxon>Bulleribasidiaceae</taxon>
        <taxon>Dioszegia</taxon>
    </lineage>
</organism>
<dbReference type="Proteomes" id="UP001164286">
    <property type="component" value="Unassembled WGS sequence"/>
</dbReference>
<evidence type="ECO:0000259" key="7">
    <source>
        <dbReference type="PROSITE" id="PS50261"/>
    </source>
</evidence>
<evidence type="ECO:0000256" key="3">
    <source>
        <dbReference type="ARBA" id="ARBA00022989"/>
    </source>
</evidence>
<feature type="compositionally biased region" description="Polar residues" evidence="5">
    <location>
        <begin position="773"/>
        <end position="789"/>
    </location>
</feature>
<dbReference type="GO" id="GO:0007189">
    <property type="term" value="P:adenylate cyclase-activating G protein-coupled receptor signaling pathway"/>
    <property type="evidence" value="ECO:0007669"/>
    <property type="project" value="TreeGrafter"/>
</dbReference>
<dbReference type="Pfam" id="PF00001">
    <property type="entry name" value="7tm_1"/>
    <property type="match status" value="1"/>
</dbReference>
<dbReference type="AlphaFoldDB" id="A0AA38LUV1"/>
<dbReference type="EMBL" id="JAKWFO010000005">
    <property type="protein sequence ID" value="KAI9636270.1"/>
    <property type="molecule type" value="Genomic_DNA"/>
</dbReference>
<evidence type="ECO:0000313" key="10">
    <source>
        <dbReference type="Proteomes" id="UP001164286"/>
    </source>
</evidence>
<dbReference type="GO" id="GO:0007166">
    <property type="term" value="P:cell surface receptor signaling pathway"/>
    <property type="evidence" value="ECO:0007669"/>
    <property type="project" value="InterPro"/>
</dbReference>
<feature type="transmembrane region" description="Helical" evidence="6">
    <location>
        <begin position="169"/>
        <end position="194"/>
    </location>
</feature>
<feature type="domain" description="G-protein coupled receptors family 1 profile" evidence="8">
    <location>
        <begin position="65"/>
        <end position="237"/>
    </location>
</feature>
<dbReference type="PANTHER" id="PTHR23112">
    <property type="entry name" value="G PROTEIN-COUPLED RECEPTOR 157-RELATED"/>
    <property type="match status" value="1"/>
</dbReference>
<dbReference type="Gene3D" id="1.20.1070.10">
    <property type="entry name" value="Rhodopsin 7-helix transmembrane proteins"/>
    <property type="match status" value="1"/>
</dbReference>
<feature type="compositionally biased region" description="Basic and acidic residues" evidence="5">
    <location>
        <begin position="286"/>
        <end position="302"/>
    </location>
</feature>
<feature type="compositionally biased region" description="Polar residues" evidence="5">
    <location>
        <begin position="417"/>
        <end position="428"/>
    </location>
</feature>
<feature type="compositionally biased region" description="Acidic residues" evidence="5">
    <location>
        <begin position="582"/>
        <end position="594"/>
    </location>
</feature>
<dbReference type="SUPFAM" id="SSF81321">
    <property type="entry name" value="Family A G protein-coupled receptor-like"/>
    <property type="match status" value="1"/>
</dbReference>
<accession>A0AA38LUV1</accession>
<gene>
    <name evidence="9" type="ORF">MKK02DRAFT_44975</name>
</gene>
<evidence type="ECO:0000313" key="9">
    <source>
        <dbReference type="EMBL" id="KAI9636270.1"/>
    </source>
</evidence>
<keyword evidence="2 6" id="KW-0812">Transmembrane</keyword>
<dbReference type="InterPro" id="IPR000276">
    <property type="entry name" value="GPCR_Rhodpsn"/>
</dbReference>
<dbReference type="RefSeq" id="XP_052946047.1">
    <property type="nucleotide sequence ID" value="XM_053093174.1"/>
</dbReference>
<feature type="transmembrane region" description="Helical" evidence="6">
    <location>
        <begin position="672"/>
        <end position="692"/>
    </location>
</feature>
<name>A0AA38LUV1_9TREE</name>
<keyword evidence="10" id="KW-1185">Reference proteome</keyword>
<proteinExistence type="predicted"/>
<evidence type="ECO:0000256" key="6">
    <source>
        <dbReference type="SAM" id="Phobius"/>
    </source>
</evidence>
<reference evidence="9" key="1">
    <citation type="journal article" date="2022" name="G3 (Bethesda)">
        <title>High quality genome of the basidiomycete yeast Dioszegia hungarica PDD-24b-2 isolated from cloud water.</title>
        <authorList>
            <person name="Jarrige D."/>
            <person name="Haridas S."/>
            <person name="Bleykasten-Grosshans C."/>
            <person name="Joly M."/>
            <person name="Nadalig T."/>
            <person name="Sancelme M."/>
            <person name="Vuilleumier S."/>
            <person name="Grigoriev I.V."/>
            <person name="Amato P."/>
            <person name="Bringel F."/>
        </authorList>
    </citation>
    <scope>NUCLEOTIDE SEQUENCE</scope>
    <source>
        <strain evidence="9">PDD-24b-2</strain>
    </source>
</reference>
<feature type="transmembrane region" description="Helical" evidence="6">
    <location>
        <begin position="90"/>
        <end position="112"/>
    </location>
</feature>
<evidence type="ECO:0000256" key="5">
    <source>
        <dbReference type="SAM" id="MobiDB-lite"/>
    </source>
</evidence>
<feature type="transmembrane region" description="Helical" evidence="6">
    <location>
        <begin position="57"/>
        <end position="78"/>
    </location>
</feature>
<evidence type="ECO:0008006" key="11">
    <source>
        <dbReference type="Google" id="ProtNLM"/>
    </source>
</evidence>
<dbReference type="InterPro" id="IPR017452">
    <property type="entry name" value="GPCR_Rhodpsn_7TM"/>
</dbReference>
<dbReference type="PANTHER" id="PTHR23112:SF0">
    <property type="entry name" value="TRANSMEMBRANE PROTEIN 116"/>
    <property type="match status" value="1"/>
</dbReference>
<evidence type="ECO:0000259" key="8">
    <source>
        <dbReference type="PROSITE" id="PS50262"/>
    </source>
</evidence>
<feature type="transmembrane region" description="Helical" evidence="6">
    <location>
        <begin position="214"/>
        <end position="235"/>
    </location>
</feature>
<feature type="transmembrane region" description="Helical" evidence="6">
    <location>
        <begin position="637"/>
        <end position="660"/>
    </location>
</feature>
<feature type="domain" description="G-protein coupled receptors family 2 profile 2" evidence="7">
    <location>
        <begin position="48"/>
        <end position="237"/>
    </location>
</feature>
<keyword evidence="4 6" id="KW-0472">Membrane</keyword>
<feature type="compositionally biased region" description="Polar residues" evidence="5">
    <location>
        <begin position="563"/>
        <end position="572"/>
    </location>
</feature>
<feature type="compositionally biased region" description="Pro residues" evidence="5">
    <location>
        <begin position="334"/>
        <end position="344"/>
    </location>
</feature>
<feature type="region of interest" description="Disordered" evidence="5">
    <location>
        <begin position="359"/>
        <end position="594"/>
    </location>
</feature>
<dbReference type="GO" id="GO:0004930">
    <property type="term" value="F:G protein-coupled receptor activity"/>
    <property type="evidence" value="ECO:0007669"/>
    <property type="project" value="InterPro"/>
</dbReference>
<dbReference type="InterPro" id="IPR017981">
    <property type="entry name" value="GPCR_2-like_7TM"/>
</dbReference>
<dbReference type="PROSITE" id="PS50262">
    <property type="entry name" value="G_PROTEIN_RECEP_F1_2"/>
    <property type="match status" value="1"/>
</dbReference>
<protein>
    <recommendedName>
        <fullName evidence="11">Glucose receptor Git3 N-terminal domain-containing protein</fullName>
    </recommendedName>
</protein>
<evidence type="ECO:0000256" key="1">
    <source>
        <dbReference type="ARBA" id="ARBA00004141"/>
    </source>
</evidence>
<sequence length="867" mass="93766">MGGTSKVFAAVSWVARQTNAATGEASDPWAIGQSGAGSTTAADLLRNFRWVSIVDEVILIFTVIGSFSILASMFWLEYKGRPATTRMRIVQSLVLSDLILGLVGIVGTSLVLSGKPLEAGTGACSGLGYCLVVVLWTEHLWTLILAIATYMILIYPLHPATLWLERRWYYLWLLVWVIAAAMGIIGYFVFGYFPNGGICYYGQNSGLYGELIQFIPRATVMLLITILYARLFVFLRRPDRIRASFSDSSNGEMYESKPQSRAHYIFRSRNLAALLSRGRAGSKGTDSSDKGPLHPPNEKSVRIEVPSARSKATPAGLRSTGESSLGAPTRPYHLPTPPSTPDEPAPWEQVQLPIFHVDGERFGGRSAGGGSNELRKETSSIWSGWKGMGKNDRERGRTRGGEHRPSVTSSSSPPPTARSNFGSVSTASRDPPGSPKSATFASGAFPPTAEDDFEPPSLHGDVGPDRTPTQTRYNAGDVWQTAPADRQGSVSSSLGERVERFRKPSAVSAFEYRVTEEPEVPDTASNSRRGSGAIQNDVGRLAATPNGSQIEEEKAGYPYPGTAATSSQSTSRPRQHQRSATGDEEDRDGEEEGDDDWDLMRMLQASAPAADPSRSHVEDQVEFVEESMASYLNRKTALLMLWFPLGYVLLFSVSLVRIIYDFAGSPPIELRALSRWFIFSQGVLDALIYGLVEWHTKRVVRKRVRKGTFNTPSGSRNAGGSNAGTGSALGALRAIGQGSRGLFSSRGSVQAGVNAPTRSGGGIPVSDRGGLGNSQTRSRMSNRTPTTSFIPAIPEGHSLDREIGEESEGDGDLEVTPRRSGTGSGSGYEVEEDSTRKGSTASEMGTVLEVVPGGTEEDGRKRERRKE</sequence>
<evidence type="ECO:0000256" key="4">
    <source>
        <dbReference type="ARBA" id="ARBA00023136"/>
    </source>
</evidence>
<comment type="caution">
    <text evidence="9">The sequence shown here is derived from an EMBL/GenBank/DDBJ whole genome shotgun (WGS) entry which is preliminary data.</text>
</comment>
<feature type="compositionally biased region" description="Basic and acidic residues" evidence="5">
    <location>
        <begin position="389"/>
        <end position="405"/>
    </location>
</feature>
<dbReference type="GO" id="GO:0005886">
    <property type="term" value="C:plasma membrane"/>
    <property type="evidence" value="ECO:0007669"/>
    <property type="project" value="TreeGrafter"/>
</dbReference>
<comment type="subcellular location">
    <subcellularLocation>
        <location evidence="1">Membrane</location>
        <topology evidence="1">Multi-pass membrane protein</topology>
    </subcellularLocation>
</comment>
<dbReference type="GeneID" id="77732379"/>
<evidence type="ECO:0000256" key="2">
    <source>
        <dbReference type="ARBA" id="ARBA00022692"/>
    </source>
</evidence>
<feature type="region of interest" description="Disordered" evidence="5">
    <location>
        <begin position="746"/>
        <end position="867"/>
    </location>
</feature>
<keyword evidence="3 6" id="KW-1133">Transmembrane helix</keyword>
<feature type="region of interest" description="Disordered" evidence="5">
    <location>
        <begin position="277"/>
        <end position="346"/>
    </location>
</feature>
<dbReference type="CDD" id="cd00637">
    <property type="entry name" value="7tm_classA_rhodopsin-like"/>
    <property type="match status" value="1"/>
</dbReference>
<feature type="compositionally biased region" description="Basic and acidic residues" evidence="5">
    <location>
        <begin position="857"/>
        <end position="867"/>
    </location>
</feature>
<dbReference type="PROSITE" id="PS50261">
    <property type="entry name" value="G_PROTEIN_RECEP_F2_4"/>
    <property type="match status" value="1"/>
</dbReference>
<feature type="transmembrane region" description="Helical" evidence="6">
    <location>
        <begin position="139"/>
        <end position="157"/>
    </location>
</feature>